<feature type="transmembrane region" description="Helical" evidence="1">
    <location>
        <begin position="318"/>
        <end position="341"/>
    </location>
</feature>
<feature type="transmembrane region" description="Helical" evidence="1">
    <location>
        <begin position="25"/>
        <end position="45"/>
    </location>
</feature>
<comment type="caution">
    <text evidence="2">The sequence shown here is derived from an EMBL/GenBank/DDBJ whole genome shotgun (WGS) entry which is preliminary data.</text>
</comment>
<accession>A0ABT6TQ77</accession>
<organism evidence="2 3">
    <name type="scientific">Cohnella hashimotonis</name>
    <dbReference type="NCBI Taxonomy" id="2826895"/>
    <lineage>
        <taxon>Bacteria</taxon>
        <taxon>Bacillati</taxon>
        <taxon>Bacillota</taxon>
        <taxon>Bacilli</taxon>
        <taxon>Bacillales</taxon>
        <taxon>Paenibacillaceae</taxon>
        <taxon>Cohnella</taxon>
    </lineage>
</organism>
<sequence>MAQAHRRHHRPELFRSRGLSDSGKVSFIELFFDLIFVFAVTQLSHSLLENFTWMGALHTAMLTMAVWWAWNYTTWVINWLSPDALPVRIMLFALMLIGLIMSTSIPEAFEHAGLYFGISYAAFQIGRTAFTVWALGHGAPVNQINLVRILCWLILSGVFWVAGGTQEGEMRLALWGVALLIDYVAPSLGFWVPRIGRSTAADWAVEGAHMAERAGLFIIIALGESIIVMGATFAGLERNAETVLAFLVSFLGTVSMWWIYFETTSRIGHHYIVNASVPGQLARAAYTYTHLLLAGGIVLSAVADEFLLAHPTGHLEPGVALVVLGSPALYLLSNAIFIWIVSRMFAVPHATGLAALAVLALFSHSLTPLALSASAVIVLIAVAVWGSRFSNRLCTLVPKHHG</sequence>
<protein>
    <submittedName>
        <fullName evidence="2">Low temperature requirement protein A</fullName>
    </submittedName>
</protein>
<feature type="transmembrane region" description="Helical" evidence="1">
    <location>
        <begin position="147"/>
        <end position="166"/>
    </location>
</feature>
<dbReference type="Pfam" id="PF06772">
    <property type="entry name" value="LtrA"/>
    <property type="match status" value="1"/>
</dbReference>
<keyword evidence="3" id="KW-1185">Reference proteome</keyword>
<reference evidence="2" key="1">
    <citation type="submission" date="2023-04" db="EMBL/GenBank/DDBJ databases">
        <title>Comparative genomic analysis of Cohnella hashimotonis sp. nov., isolated from the International Space Station.</title>
        <authorList>
            <person name="Venkateswaran K."/>
            <person name="Simpson A."/>
        </authorList>
    </citation>
    <scope>NUCLEOTIDE SEQUENCE</scope>
    <source>
        <strain evidence="2">F6_2S_P_1</strain>
    </source>
</reference>
<feature type="transmembrane region" description="Helical" evidence="1">
    <location>
        <begin position="172"/>
        <end position="193"/>
    </location>
</feature>
<evidence type="ECO:0000256" key="1">
    <source>
        <dbReference type="SAM" id="Phobius"/>
    </source>
</evidence>
<keyword evidence="1" id="KW-1133">Transmembrane helix</keyword>
<dbReference type="InterPro" id="IPR010640">
    <property type="entry name" value="Low_temperature_requirement_A"/>
</dbReference>
<feature type="transmembrane region" description="Helical" evidence="1">
    <location>
        <begin position="353"/>
        <end position="386"/>
    </location>
</feature>
<evidence type="ECO:0000313" key="3">
    <source>
        <dbReference type="Proteomes" id="UP001161691"/>
    </source>
</evidence>
<feature type="transmembrane region" description="Helical" evidence="1">
    <location>
        <begin position="281"/>
        <end position="303"/>
    </location>
</feature>
<keyword evidence="1" id="KW-0812">Transmembrane</keyword>
<proteinExistence type="predicted"/>
<feature type="transmembrane region" description="Helical" evidence="1">
    <location>
        <begin position="214"/>
        <end position="236"/>
    </location>
</feature>
<dbReference type="PANTHER" id="PTHR36840:SF1">
    <property type="entry name" value="BLL5714 PROTEIN"/>
    <property type="match status" value="1"/>
</dbReference>
<dbReference type="EMBL" id="JAGRPV010000001">
    <property type="protein sequence ID" value="MDI4648383.1"/>
    <property type="molecule type" value="Genomic_DNA"/>
</dbReference>
<gene>
    <name evidence="2" type="ORF">KB449_25750</name>
</gene>
<feature type="transmembrane region" description="Helical" evidence="1">
    <location>
        <begin position="51"/>
        <end position="73"/>
    </location>
</feature>
<evidence type="ECO:0000313" key="2">
    <source>
        <dbReference type="EMBL" id="MDI4648383.1"/>
    </source>
</evidence>
<dbReference type="PANTHER" id="PTHR36840">
    <property type="entry name" value="BLL5714 PROTEIN"/>
    <property type="match status" value="1"/>
</dbReference>
<feature type="transmembrane region" description="Helical" evidence="1">
    <location>
        <begin position="85"/>
        <end position="106"/>
    </location>
</feature>
<feature type="transmembrane region" description="Helical" evidence="1">
    <location>
        <begin position="242"/>
        <end position="261"/>
    </location>
</feature>
<dbReference type="Proteomes" id="UP001161691">
    <property type="component" value="Unassembled WGS sequence"/>
</dbReference>
<keyword evidence="1" id="KW-0472">Membrane</keyword>
<name>A0ABT6TQ77_9BACL</name>
<feature type="transmembrane region" description="Helical" evidence="1">
    <location>
        <begin position="112"/>
        <end position="135"/>
    </location>
</feature>
<dbReference type="RefSeq" id="WP_282911101.1">
    <property type="nucleotide sequence ID" value="NZ_JAGRPV010000001.1"/>
</dbReference>